<comment type="cofactor">
    <cofactor evidence="1">
        <name>Mg(2+)</name>
        <dbReference type="ChEBI" id="CHEBI:18420"/>
    </cofactor>
</comment>
<protein>
    <recommendedName>
        <fullName evidence="3">Nudix hydrolase domain-containing protein</fullName>
    </recommendedName>
</protein>
<evidence type="ECO:0000256" key="2">
    <source>
        <dbReference type="ARBA" id="ARBA00022801"/>
    </source>
</evidence>
<reference evidence="4 5" key="1">
    <citation type="journal article" date="2016" name="Nat. Commun.">
        <title>Thousands of microbial genomes shed light on interconnected biogeochemical processes in an aquifer system.</title>
        <authorList>
            <person name="Anantharaman K."/>
            <person name="Brown C.T."/>
            <person name="Hug L.A."/>
            <person name="Sharon I."/>
            <person name="Castelle C.J."/>
            <person name="Probst A.J."/>
            <person name="Thomas B.C."/>
            <person name="Singh A."/>
            <person name="Wilkins M.J."/>
            <person name="Karaoz U."/>
            <person name="Brodie E.L."/>
            <person name="Williams K.H."/>
            <person name="Hubbard S.S."/>
            <person name="Banfield J.F."/>
        </authorList>
    </citation>
    <scope>NUCLEOTIDE SEQUENCE [LARGE SCALE GENOMIC DNA]</scope>
</reference>
<evidence type="ECO:0000256" key="1">
    <source>
        <dbReference type="ARBA" id="ARBA00001946"/>
    </source>
</evidence>
<dbReference type="InterPro" id="IPR000086">
    <property type="entry name" value="NUDIX_hydrolase_dom"/>
</dbReference>
<dbReference type="EMBL" id="MFLC01000013">
    <property type="protein sequence ID" value="OGG55165.1"/>
    <property type="molecule type" value="Genomic_DNA"/>
</dbReference>
<dbReference type="InterPro" id="IPR015797">
    <property type="entry name" value="NUDIX_hydrolase-like_dom_sf"/>
</dbReference>
<feature type="domain" description="Nudix hydrolase" evidence="3">
    <location>
        <begin position="9"/>
        <end position="151"/>
    </location>
</feature>
<dbReference type="SUPFAM" id="SSF55811">
    <property type="entry name" value="Nudix"/>
    <property type="match status" value="1"/>
</dbReference>
<sequence>MAEDVSDKLHELAITAIIVKDGRYLITHRCNPNKKFYDMWTVPGGRLELSDYERFSKDTTHHWYTIMEKVLHREIKEEVGIEIDNIEYLTSIAMKVGQYPSVILSFIADYKSGDVTLQEEELDRAEWVTLEEAKDYELIEGIYDELVMAENHRKGIKSGWQKVATVA</sequence>
<gene>
    <name evidence="4" type="ORF">A3D62_00915</name>
</gene>
<dbReference type="Pfam" id="PF00293">
    <property type="entry name" value="NUDIX"/>
    <property type="match status" value="1"/>
</dbReference>
<organism evidence="4 5">
    <name type="scientific">Candidatus Kaiserbacteria bacterium RIFCSPHIGHO2_02_FULL_49_11</name>
    <dbReference type="NCBI Taxonomy" id="1798489"/>
    <lineage>
        <taxon>Bacteria</taxon>
        <taxon>Candidatus Kaiseribacteriota</taxon>
    </lineage>
</organism>
<dbReference type="PANTHER" id="PTHR43046:SF14">
    <property type="entry name" value="MUTT_NUDIX FAMILY PROTEIN"/>
    <property type="match status" value="1"/>
</dbReference>
<evidence type="ECO:0000313" key="4">
    <source>
        <dbReference type="EMBL" id="OGG55165.1"/>
    </source>
</evidence>
<evidence type="ECO:0000259" key="3">
    <source>
        <dbReference type="PROSITE" id="PS51462"/>
    </source>
</evidence>
<dbReference type="PANTHER" id="PTHR43046">
    <property type="entry name" value="GDP-MANNOSE MANNOSYL HYDROLASE"/>
    <property type="match status" value="1"/>
</dbReference>
<dbReference type="AlphaFoldDB" id="A0A1F6D1B0"/>
<name>A0A1F6D1B0_9BACT</name>
<evidence type="ECO:0000313" key="5">
    <source>
        <dbReference type="Proteomes" id="UP000177659"/>
    </source>
</evidence>
<keyword evidence="2" id="KW-0378">Hydrolase</keyword>
<dbReference type="GO" id="GO:0016787">
    <property type="term" value="F:hydrolase activity"/>
    <property type="evidence" value="ECO:0007669"/>
    <property type="project" value="UniProtKB-KW"/>
</dbReference>
<dbReference type="Proteomes" id="UP000177659">
    <property type="component" value="Unassembled WGS sequence"/>
</dbReference>
<comment type="caution">
    <text evidence="4">The sequence shown here is derived from an EMBL/GenBank/DDBJ whole genome shotgun (WGS) entry which is preliminary data.</text>
</comment>
<dbReference type="PROSITE" id="PS51462">
    <property type="entry name" value="NUDIX"/>
    <property type="match status" value="1"/>
</dbReference>
<dbReference type="Gene3D" id="3.90.79.10">
    <property type="entry name" value="Nucleoside Triphosphate Pyrophosphohydrolase"/>
    <property type="match status" value="1"/>
</dbReference>
<proteinExistence type="predicted"/>
<accession>A0A1F6D1B0</accession>